<keyword evidence="1" id="KW-0732">Signal</keyword>
<dbReference type="SUPFAM" id="SSF101898">
    <property type="entry name" value="NHL repeat"/>
    <property type="match status" value="1"/>
</dbReference>
<feature type="chain" id="PRO_5031335480" description="Ig-like domain-containing protein" evidence="1">
    <location>
        <begin position="23"/>
        <end position="427"/>
    </location>
</feature>
<organism evidence="2 3">
    <name type="scientific">Pseudoduganella aquatica</name>
    <dbReference type="NCBI Taxonomy" id="2660641"/>
    <lineage>
        <taxon>Bacteria</taxon>
        <taxon>Pseudomonadati</taxon>
        <taxon>Pseudomonadota</taxon>
        <taxon>Betaproteobacteria</taxon>
        <taxon>Burkholderiales</taxon>
        <taxon>Oxalobacteraceae</taxon>
        <taxon>Telluria group</taxon>
        <taxon>Pseudoduganella</taxon>
    </lineage>
</organism>
<dbReference type="InterPro" id="IPR013783">
    <property type="entry name" value="Ig-like_fold"/>
</dbReference>
<dbReference type="PANTHER" id="PTHR13833:SF71">
    <property type="entry name" value="NHL DOMAIN-CONTAINING PROTEIN"/>
    <property type="match status" value="1"/>
</dbReference>
<dbReference type="Gene3D" id="2.60.40.10">
    <property type="entry name" value="Immunoglobulins"/>
    <property type="match status" value="1"/>
</dbReference>
<dbReference type="PROSITE" id="PS51257">
    <property type="entry name" value="PROKAR_LIPOPROTEIN"/>
    <property type="match status" value="1"/>
</dbReference>
<evidence type="ECO:0008006" key="4">
    <source>
        <dbReference type="Google" id="ProtNLM"/>
    </source>
</evidence>
<dbReference type="AlphaFoldDB" id="A0A7X4KND8"/>
<dbReference type="PANTHER" id="PTHR13833">
    <property type="match status" value="1"/>
</dbReference>
<evidence type="ECO:0000313" key="2">
    <source>
        <dbReference type="EMBL" id="MYN09118.1"/>
    </source>
</evidence>
<proteinExistence type="predicted"/>
<dbReference type="EMBL" id="WWCU01000020">
    <property type="protein sequence ID" value="MYN09118.1"/>
    <property type="molecule type" value="Genomic_DNA"/>
</dbReference>
<sequence length="427" mass="43555">MMGKFPYYRRVAATLLVPAVLAGCGSSDSAPAPPVIQPPAIVTQPASVTVIAGGPANFAVAASGTNLTYQWKRNGADIQGANAASYALATTQLGDTKSKFSVVVSNTAGSVNSTEAALTVTGVAVVAGSLTEKGSADGTGSAARMSGPACLTLDGAGNAYICDQDNYSVRKVTPAGVVSTYAGQTPADQSGFPQPTTGPADTVRIYANSILADNIGNVYFGSGTQLLRITPARNVELTYDFPISSLDGRAIGALIPYGLAIDGASTLYLANQLSLRKLSPAGKVSMLEGKEVASAQFGTVAPYRTGLAVDGAGNIYSVYKGKLRKLAPDGTSFDFAGSSDTGTAVDGRGTAARFSNSLWVSLAIDPSGILYMPDYENSTIRKITPQGDVTTVTAAGPLPGKPMGIAIDGSGNLYTLIGNALVKIQLQ</sequence>
<comment type="caution">
    <text evidence="2">The sequence shown here is derived from an EMBL/GenBank/DDBJ whole genome shotgun (WGS) entry which is preliminary data.</text>
</comment>
<keyword evidence="3" id="KW-1185">Reference proteome</keyword>
<dbReference type="InterPro" id="IPR036179">
    <property type="entry name" value="Ig-like_dom_sf"/>
</dbReference>
<evidence type="ECO:0000313" key="3">
    <source>
        <dbReference type="Proteomes" id="UP000450676"/>
    </source>
</evidence>
<dbReference type="SUPFAM" id="SSF48726">
    <property type="entry name" value="Immunoglobulin"/>
    <property type="match status" value="1"/>
</dbReference>
<gene>
    <name evidence="2" type="ORF">GTP77_17470</name>
</gene>
<name>A0A7X4KND8_9BURK</name>
<dbReference type="Proteomes" id="UP000450676">
    <property type="component" value="Unassembled WGS sequence"/>
</dbReference>
<dbReference type="Gene3D" id="2.40.10.500">
    <property type="match status" value="3"/>
</dbReference>
<reference evidence="2 3" key="1">
    <citation type="submission" date="2019-12" db="EMBL/GenBank/DDBJ databases">
        <title>Novel species isolated from a subtropical stream in China.</title>
        <authorList>
            <person name="Lu H."/>
        </authorList>
    </citation>
    <scope>NUCLEOTIDE SEQUENCE [LARGE SCALE GENOMIC DNA]</scope>
    <source>
        <strain evidence="2 3">FT127W</strain>
    </source>
</reference>
<evidence type="ECO:0000256" key="1">
    <source>
        <dbReference type="SAM" id="SignalP"/>
    </source>
</evidence>
<accession>A0A7X4KND8</accession>
<protein>
    <recommendedName>
        <fullName evidence="4">Ig-like domain-containing protein</fullName>
    </recommendedName>
</protein>
<feature type="signal peptide" evidence="1">
    <location>
        <begin position="1"/>
        <end position="22"/>
    </location>
</feature>
<dbReference type="RefSeq" id="WP_161073430.1">
    <property type="nucleotide sequence ID" value="NZ_WWCU01000020.1"/>
</dbReference>